<dbReference type="InterPro" id="IPR008300">
    <property type="entry name" value="PTAC"/>
</dbReference>
<dbReference type="PANTHER" id="PTHR39453:SF1">
    <property type="entry name" value="PHOSPHATE PROPANOYLTRANSFERASE"/>
    <property type="match status" value="1"/>
</dbReference>
<proteinExistence type="inferred from homology"/>
<organism evidence="11 12">
    <name type="scientific">Zongyangia hominis</name>
    <dbReference type="NCBI Taxonomy" id="2763677"/>
    <lineage>
        <taxon>Bacteria</taxon>
        <taxon>Bacillati</taxon>
        <taxon>Bacillota</taxon>
        <taxon>Clostridia</taxon>
        <taxon>Eubacteriales</taxon>
        <taxon>Oscillospiraceae</taxon>
        <taxon>Zongyangia</taxon>
    </lineage>
</organism>
<dbReference type="RefSeq" id="WP_262397834.1">
    <property type="nucleotide sequence ID" value="NZ_JACRTC010000005.1"/>
</dbReference>
<dbReference type="AlphaFoldDB" id="A0A926IBX7"/>
<dbReference type="GO" id="GO:0046872">
    <property type="term" value="F:metal ion binding"/>
    <property type="evidence" value="ECO:0007669"/>
    <property type="project" value="UniProtKB-KW"/>
</dbReference>
<evidence type="ECO:0000256" key="4">
    <source>
        <dbReference type="ARBA" id="ARBA00020837"/>
    </source>
</evidence>
<evidence type="ECO:0000256" key="1">
    <source>
        <dbReference type="ARBA" id="ARBA00001947"/>
    </source>
</evidence>
<keyword evidence="12" id="KW-1185">Reference proteome</keyword>
<keyword evidence="6" id="KW-0479">Metal-binding</keyword>
<dbReference type="Pfam" id="PF06130">
    <property type="entry name" value="PTAC"/>
    <property type="match status" value="1"/>
</dbReference>
<evidence type="ECO:0000313" key="12">
    <source>
        <dbReference type="Proteomes" id="UP000660861"/>
    </source>
</evidence>
<evidence type="ECO:0000256" key="7">
    <source>
        <dbReference type="ARBA" id="ARBA00022833"/>
    </source>
</evidence>
<accession>A0A926IBX7</accession>
<dbReference type="EMBL" id="JACRTC010000005">
    <property type="protein sequence ID" value="MBC8570738.1"/>
    <property type="molecule type" value="Genomic_DNA"/>
</dbReference>
<evidence type="ECO:0000256" key="8">
    <source>
        <dbReference type="ARBA" id="ARBA00023315"/>
    </source>
</evidence>
<evidence type="ECO:0000313" key="11">
    <source>
        <dbReference type="EMBL" id="MBC8570738.1"/>
    </source>
</evidence>
<evidence type="ECO:0000256" key="5">
    <source>
        <dbReference type="ARBA" id="ARBA00022679"/>
    </source>
</evidence>
<comment type="function">
    <text evidence="10">Involved in 1,2-propanediol (1,2-PD) degradation by catalyzing the conversion of propanoyl-CoA to propanoyl-phosphate.</text>
</comment>
<dbReference type="Proteomes" id="UP000660861">
    <property type="component" value="Unassembled WGS sequence"/>
</dbReference>
<evidence type="ECO:0000256" key="2">
    <source>
        <dbReference type="ARBA" id="ARBA00007342"/>
    </source>
</evidence>
<comment type="pathway">
    <text evidence="10">Polyol metabolism; 1,2-propanediol degradation.</text>
</comment>
<keyword evidence="8 10" id="KW-0012">Acyltransferase</keyword>
<evidence type="ECO:0000256" key="6">
    <source>
        <dbReference type="ARBA" id="ARBA00022723"/>
    </source>
</evidence>
<name>A0A926IBX7_9FIRM</name>
<comment type="similarity">
    <text evidence="2 10">Belongs to the PduL family.</text>
</comment>
<sequence length="189" mass="20092">MKILVETSARHIHVTQQDLETLFGPGAELSFKKALSQPGQFATNERLTLVGPKKSMPNVSILGPVRPATQVEISLTDARSLGLVAPVRESGDVEGSAPCKLVGPCGEVEVSQGVIAAKRHIHTTPEDAVKLGVKDKEVVSVKIDTPERSLIFGDVVVRVSPKFATAMHIDTDESNAAGCSGEVYGEIVR</sequence>
<dbReference type="GO" id="GO:0016747">
    <property type="term" value="F:acyltransferase activity, transferring groups other than amino-acyl groups"/>
    <property type="evidence" value="ECO:0007669"/>
    <property type="project" value="InterPro"/>
</dbReference>
<protein>
    <recommendedName>
        <fullName evidence="4 10">Phosphate propanoyltransferase</fullName>
        <ecNumber evidence="3 10">2.3.1.222</ecNumber>
    </recommendedName>
</protein>
<comment type="cofactor">
    <cofactor evidence="1">
        <name>Zn(2+)</name>
        <dbReference type="ChEBI" id="CHEBI:29105"/>
    </cofactor>
</comment>
<dbReference type="PANTHER" id="PTHR39453">
    <property type="entry name" value="PHOSPHATE PROPANOYLTRANSFERASE"/>
    <property type="match status" value="1"/>
</dbReference>
<comment type="catalytic activity">
    <reaction evidence="9 10">
        <text>propanoyl-CoA + phosphate = propanoyl phosphate + CoA</text>
        <dbReference type="Rhea" id="RHEA:28046"/>
        <dbReference type="ChEBI" id="CHEBI:43474"/>
        <dbReference type="ChEBI" id="CHEBI:57287"/>
        <dbReference type="ChEBI" id="CHEBI:57392"/>
        <dbReference type="ChEBI" id="CHEBI:58933"/>
        <dbReference type="EC" id="2.3.1.222"/>
    </reaction>
</comment>
<dbReference type="PIRSF" id="PIRSF010130">
    <property type="entry name" value="PduL"/>
    <property type="match status" value="1"/>
</dbReference>
<keyword evidence="7" id="KW-0862">Zinc</keyword>
<evidence type="ECO:0000256" key="9">
    <source>
        <dbReference type="ARBA" id="ARBA00047589"/>
    </source>
</evidence>
<evidence type="ECO:0000256" key="3">
    <source>
        <dbReference type="ARBA" id="ARBA00012206"/>
    </source>
</evidence>
<comment type="caution">
    <text evidence="11">The sequence shown here is derived from an EMBL/GenBank/DDBJ whole genome shotgun (WGS) entry which is preliminary data.</text>
</comment>
<gene>
    <name evidence="11" type="ORF">H8709_07850</name>
</gene>
<reference evidence="11" key="1">
    <citation type="submission" date="2020-08" db="EMBL/GenBank/DDBJ databases">
        <title>Genome public.</title>
        <authorList>
            <person name="Liu C."/>
            <person name="Sun Q."/>
        </authorList>
    </citation>
    <scope>NUCLEOTIDE SEQUENCE</scope>
    <source>
        <strain evidence="11">NSJ-54</strain>
    </source>
</reference>
<dbReference type="NCBIfam" id="NF011652">
    <property type="entry name" value="PRK15070.1"/>
    <property type="match status" value="1"/>
</dbReference>
<dbReference type="EC" id="2.3.1.222" evidence="3 10"/>
<evidence type="ECO:0000256" key="10">
    <source>
        <dbReference type="PIRNR" id="PIRNR010130"/>
    </source>
</evidence>
<keyword evidence="5 10" id="KW-0808">Transferase</keyword>